<accession>A0A3E4UPQ0</accession>
<dbReference type="EMBL" id="QSSV01000008">
    <property type="protein sequence ID" value="RGM13633.1"/>
    <property type="molecule type" value="Genomic_DNA"/>
</dbReference>
<evidence type="ECO:0000313" key="3">
    <source>
        <dbReference type="Proteomes" id="UP000261223"/>
    </source>
</evidence>
<proteinExistence type="predicted"/>
<comment type="caution">
    <text evidence="1">The sequence shown here is derived from an EMBL/GenBank/DDBJ whole genome shotgun (WGS) entry which is preliminary data.</text>
</comment>
<dbReference type="EMBL" id="QRUB01000002">
    <property type="protein sequence ID" value="RGR29099.1"/>
    <property type="molecule type" value="Genomic_DNA"/>
</dbReference>
<name>A0A3E4UPQ0_BACSE</name>
<reference evidence="3 4" key="1">
    <citation type="submission" date="2018-08" db="EMBL/GenBank/DDBJ databases">
        <title>A genome reference for cultivated species of the human gut microbiota.</title>
        <authorList>
            <person name="Zou Y."/>
            <person name="Xue W."/>
            <person name="Luo G."/>
        </authorList>
    </citation>
    <scope>NUCLEOTIDE SEQUENCE [LARGE SCALE GENOMIC DNA]</scope>
    <source>
        <strain evidence="2 4">AF25-6</strain>
        <strain evidence="1 3">TF03-6</strain>
    </source>
</reference>
<dbReference type="Proteomes" id="UP000261223">
    <property type="component" value="Unassembled WGS sequence"/>
</dbReference>
<evidence type="ECO:0000313" key="2">
    <source>
        <dbReference type="EMBL" id="RGR29099.1"/>
    </source>
</evidence>
<dbReference type="AlphaFoldDB" id="A0A3E4UPQ0"/>
<sequence length="59" mass="6947">MTNVLIYNHFSAKVNKKFMSREYLTRKGLPNYGSRFIAMYITAKLQNLIVKLLHGFLRP</sequence>
<protein>
    <submittedName>
        <fullName evidence="1">Uncharacterized protein</fullName>
    </submittedName>
</protein>
<gene>
    <name evidence="2" type="ORF">DWY58_03470</name>
    <name evidence="1" type="ORF">DXC34_07445</name>
</gene>
<organism evidence="1 3">
    <name type="scientific">Bacteroides stercoris</name>
    <dbReference type="NCBI Taxonomy" id="46506"/>
    <lineage>
        <taxon>Bacteria</taxon>
        <taxon>Pseudomonadati</taxon>
        <taxon>Bacteroidota</taxon>
        <taxon>Bacteroidia</taxon>
        <taxon>Bacteroidales</taxon>
        <taxon>Bacteroidaceae</taxon>
        <taxon>Bacteroides</taxon>
    </lineage>
</organism>
<evidence type="ECO:0000313" key="1">
    <source>
        <dbReference type="EMBL" id="RGM13633.1"/>
    </source>
</evidence>
<evidence type="ECO:0000313" key="4">
    <source>
        <dbReference type="Proteomes" id="UP000284161"/>
    </source>
</evidence>
<dbReference type="Proteomes" id="UP000284161">
    <property type="component" value="Unassembled WGS sequence"/>
</dbReference>